<gene>
    <name evidence="1" type="ORF">SAMN04488125_104133</name>
</gene>
<dbReference type="Proteomes" id="UP000198804">
    <property type="component" value="Unassembled WGS sequence"/>
</dbReference>
<keyword evidence="2" id="KW-1185">Reference proteome</keyword>
<dbReference type="Gene3D" id="2.150.10.10">
    <property type="entry name" value="Serralysin-like metalloprotease, C-terminal"/>
    <property type="match status" value="1"/>
</dbReference>
<dbReference type="OrthoDB" id="419320at2"/>
<dbReference type="InterPro" id="IPR011049">
    <property type="entry name" value="Serralysin-like_metalloprot_C"/>
</dbReference>
<reference evidence="2" key="1">
    <citation type="submission" date="2016-10" db="EMBL/GenBank/DDBJ databases">
        <authorList>
            <person name="Varghese N."/>
            <person name="Submissions S."/>
        </authorList>
    </citation>
    <scope>NUCLEOTIDE SEQUENCE [LARGE SCALE GENOMIC DNA]</scope>
    <source>
        <strain evidence="2">CGMCC 1.6474</strain>
    </source>
</reference>
<name>A0A1I4CDK2_9HYPH</name>
<evidence type="ECO:0000313" key="1">
    <source>
        <dbReference type="EMBL" id="SFK78359.1"/>
    </source>
</evidence>
<dbReference type="STRING" id="414703.SAMN04488125_104133"/>
<dbReference type="AlphaFoldDB" id="A0A1I4CDK2"/>
<organism evidence="1 2">
    <name type="scientific">Methylorubrum salsuginis</name>
    <dbReference type="NCBI Taxonomy" id="414703"/>
    <lineage>
        <taxon>Bacteria</taxon>
        <taxon>Pseudomonadati</taxon>
        <taxon>Pseudomonadota</taxon>
        <taxon>Alphaproteobacteria</taxon>
        <taxon>Hyphomicrobiales</taxon>
        <taxon>Methylobacteriaceae</taxon>
        <taxon>Methylorubrum</taxon>
    </lineage>
</organism>
<dbReference type="RefSeq" id="WP_091943575.1">
    <property type="nucleotide sequence ID" value="NZ_FOSV01000004.1"/>
</dbReference>
<dbReference type="SUPFAM" id="SSF51120">
    <property type="entry name" value="beta-Roll"/>
    <property type="match status" value="1"/>
</dbReference>
<protein>
    <submittedName>
        <fullName evidence="1">Type I secretion C-terminal target domain (VC_A0849 subclass)</fullName>
    </submittedName>
</protein>
<evidence type="ECO:0000313" key="2">
    <source>
        <dbReference type="Proteomes" id="UP000198804"/>
    </source>
</evidence>
<dbReference type="EMBL" id="FOSV01000004">
    <property type="protein sequence ID" value="SFK78359.1"/>
    <property type="molecule type" value="Genomic_DNA"/>
</dbReference>
<sequence>MNGGARADTFVFANFGDSTLHHAGRDLIKDFHHEQHDRIDLRSIDADTHHGGNQAFHFIGDHAFGRHAGEVRAAFSGADTVLSGDVNSDGKADFAITLKGRITFHDGDMLL</sequence>
<proteinExistence type="predicted"/>
<accession>A0A1I4CDK2</accession>